<evidence type="ECO:0000313" key="4">
    <source>
        <dbReference type="EMBL" id="KAL2868900.1"/>
    </source>
</evidence>
<protein>
    <recommendedName>
        <fullName evidence="1">Threonylcarbamoyl-AMP synthase</fullName>
    </recommendedName>
</protein>
<dbReference type="Pfam" id="PF01300">
    <property type="entry name" value="Sua5_yciO_yrdC"/>
    <property type="match status" value="1"/>
</dbReference>
<dbReference type="Gene3D" id="3.90.870.10">
    <property type="entry name" value="DHBP synthase"/>
    <property type="match status" value="1"/>
</dbReference>
<proteinExistence type="predicted"/>
<reference evidence="4 5" key="1">
    <citation type="submission" date="2024-07" db="EMBL/GenBank/DDBJ databases">
        <title>Section-level genome sequencing and comparative genomics of Aspergillus sections Usti and Cavernicolus.</title>
        <authorList>
            <consortium name="Lawrence Berkeley National Laboratory"/>
            <person name="Nybo J.L."/>
            <person name="Vesth T.C."/>
            <person name="Theobald S."/>
            <person name="Frisvad J.C."/>
            <person name="Larsen T.O."/>
            <person name="Kjaerboelling I."/>
            <person name="Rothschild-Mancinelli K."/>
            <person name="Lyhne E.K."/>
            <person name="Kogle M.E."/>
            <person name="Barry K."/>
            <person name="Clum A."/>
            <person name="Na H."/>
            <person name="Ledsgaard L."/>
            <person name="Lin J."/>
            <person name="Lipzen A."/>
            <person name="Kuo A."/>
            <person name="Riley R."/>
            <person name="Mondo S."/>
            <person name="Labutti K."/>
            <person name="Haridas S."/>
            <person name="Pangalinan J."/>
            <person name="Salamov A.A."/>
            <person name="Simmons B.A."/>
            <person name="Magnuson J.K."/>
            <person name="Chen J."/>
            <person name="Drula E."/>
            <person name="Henrissat B."/>
            <person name="Wiebenga A."/>
            <person name="Lubbers R.J."/>
            <person name="Gomes A.C."/>
            <person name="Macurrencykelacurrency M.R."/>
            <person name="Stajich J."/>
            <person name="Grigoriev I.V."/>
            <person name="Mortensen U.H."/>
            <person name="De Vries R.P."/>
            <person name="Baker S.E."/>
            <person name="Andersen M.R."/>
        </authorList>
    </citation>
    <scope>NUCLEOTIDE SEQUENCE [LARGE SCALE GENOMIC DNA]</scope>
    <source>
        <strain evidence="4 5">CBS 449.75</strain>
    </source>
</reference>
<dbReference type="PROSITE" id="PS51163">
    <property type="entry name" value="YRDC"/>
    <property type="match status" value="1"/>
</dbReference>
<keyword evidence="2" id="KW-0472">Membrane</keyword>
<dbReference type="EMBL" id="JBFXLQ010000012">
    <property type="protein sequence ID" value="KAL2868900.1"/>
    <property type="molecule type" value="Genomic_DNA"/>
</dbReference>
<keyword evidence="2" id="KW-0812">Transmembrane</keyword>
<sequence length="351" mass="36784">MSELPPPPPPPPNFPNLKTDPSTVLTALLNNGTAIIPTSLGYGIIGCTPSALARINAAKNRPPHKRQALIGSFALHRALHVLPASSSSSSSSSPSPSHADLIEMITETQGLPLGVVAPYNPDHDLLKGVAGEILDGCTSDDGTMAILVGGGPFQEELVRLATERGVLVWGSSANLSGHGTKTRVEDIEGEVLGAADVVVDYGVRVFGSATGSIGGRASSTMIDFSAGAGKLKVVRFGACYEGIRDVLGRFGGRLGEDLPVDPGREREGKSTLINSLANLLPTMGLLIIPVLVIHIVVAPLPRTPSSSLRNNKRFTLPSWNNIADGAQLIVNECPKSVMFDKVAGELDHYDQ</sequence>
<dbReference type="InterPro" id="IPR006070">
    <property type="entry name" value="Sua5-like_dom"/>
</dbReference>
<keyword evidence="5" id="KW-1185">Reference proteome</keyword>
<evidence type="ECO:0000256" key="1">
    <source>
        <dbReference type="ARBA" id="ARBA00015492"/>
    </source>
</evidence>
<dbReference type="Proteomes" id="UP001610432">
    <property type="component" value="Unassembled WGS sequence"/>
</dbReference>
<dbReference type="InterPro" id="IPR017945">
    <property type="entry name" value="DHBP_synth_RibB-like_a/b_dom"/>
</dbReference>
<dbReference type="RefSeq" id="XP_070887879.1">
    <property type="nucleotide sequence ID" value="XM_071032663.1"/>
</dbReference>
<feature type="transmembrane region" description="Helical" evidence="2">
    <location>
        <begin position="279"/>
        <end position="300"/>
    </location>
</feature>
<keyword evidence="2" id="KW-1133">Transmembrane helix</keyword>
<evidence type="ECO:0000256" key="2">
    <source>
        <dbReference type="SAM" id="Phobius"/>
    </source>
</evidence>
<dbReference type="SUPFAM" id="SSF55821">
    <property type="entry name" value="YrdC/RibB"/>
    <property type="match status" value="1"/>
</dbReference>
<name>A0ABR4LWI3_9EURO</name>
<organism evidence="4 5">
    <name type="scientific">Aspergillus lucknowensis</name>
    <dbReference type="NCBI Taxonomy" id="176173"/>
    <lineage>
        <taxon>Eukaryota</taxon>
        <taxon>Fungi</taxon>
        <taxon>Dikarya</taxon>
        <taxon>Ascomycota</taxon>
        <taxon>Pezizomycotina</taxon>
        <taxon>Eurotiomycetes</taxon>
        <taxon>Eurotiomycetidae</taxon>
        <taxon>Eurotiales</taxon>
        <taxon>Aspergillaceae</taxon>
        <taxon>Aspergillus</taxon>
        <taxon>Aspergillus subgen. Nidulantes</taxon>
    </lineage>
</organism>
<evidence type="ECO:0000259" key="3">
    <source>
        <dbReference type="PROSITE" id="PS51163"/>
    </source>
</evidence>
<feature type="domain" description="YrdC-like" evidence="3">
    <location>
        <begin position="18"/>
        <end position="239"/>
    </location>
</feature>
<gene>
    <name evidence="4" type="ORF">BJX67DRAFT_379835</name>
</gene>
<evidence type="ECO:0000313" key="5">
    <source>
        <dbReference type="Proteomes" id="UP001610432"/>
    </source>
</evidence>
<accession>A0ABR4LWI3</accession>
<dbReference type="GeneID" id="98147735"/>
<comment type="caution">
    <text evidence="4">The sequence shown here is derived from an EMBL/GenBank/DDBJ whole genome shotgun (WGS) entry which is preliminary data.</text>
</comment>